<reference evidence="1" key="1">
    <citation type="journal article" date="2005" name="Genome Res.">
        <title>Gene and alternative splicing annotation with AIR.</title>
        <authorList>
            <person name="Florea L."/>
            <person name="Di Francesco V."/>
            <person name="Miller J."/>
            <person name="Turner R."/>
            <person name="Yao A."/>
            <person name="Harris M."/>
            <person name="Walenz B."/>
            <person name="Mobarry C."/>
            <person name="Merkulov G.V."/>
            <person name="Charlab R."/>
            <person name="Dew I."/>
            <person name="Deng Z."/>
            <person name="Istrail S."/>
            <person name="Li P."/>
            <person name="Sutton G."/>
        </authorList>
    </citation>
    <scope>NUCLEOTIDE SEQUENCE</scope>
    <source>
        <strain evidence="1">BN</strain>
    </source>
</reference>
<sequence>MCSNYQPVTEGKEAKKELASVCSGSLGHQPRKTDSTAHLQSCLNETSPRRELHRQLFPSNSLAWGSKGRGRNWSSTWPNGNLQPFRKGFMSWSLKSVSLIY</sequence>
<dbReference type="EMBL" id="CH473954">
    <property type="protein sequence ID" value="EDL77661.1"/>
    <property type="molecule type" value="Genomic_DNA"/>
</dbReference>
<protein>
    <submittedName>
        <fullName evidence="1">Similar to SH3 domain binding glutamic acid-rich protein like 2, isoform CRA_a</fullName>
    </submittedName>
</protein>
<dbReference type="AlphaFoldDB" id="A6I1R6"/>
<name>A6I1R6_RAT</name>
<dbReference type="Proteomes" id="UP000234681">
    <property type="component" value="Chromosome 8"/>
</dbReference>
<organism evidence="1">
    <name type="scientific">Rattus norvegicus</name>
    <name type="common">Rat</name>
    <dbReference type="NCBI Taxonomy" id="10116"/>
    <lineage>
        <taxon>Eukaryota</taxon>
        <taxon>Metazoa</taxon>
        <taxon>Chordata</taxon>
        <taxon>Craniata</taxon>
        <taxon>Vertebrata</taxon>
        <taxon>Euteleostomi</taxon>
        <taxon>Mammalia</taxon>
        <taxon>Eutheria</taxon>
        <taxon>Euarchontoglires</taxon>
        <taxon>Glires</taxon>
        <taxon>Rodentia</taxon>
        <taxon>Myomorpha</taxon>
        <taxon>Muroidea</taxon>
        <taxon>Muridae</taxon>
        <taxon>Murinae</taxon>
        <taxon>Rattus</taxon>
    </lineage>
</organism>
<gene>
    <name evidence="1" type="primary">LOC501026</name>
    <name evidence="1" type="ORF">rCG_25247</name>
</gene>
<accession>A6I1R6</accession>
<reference evidence="1" key="2">
    <citation type="submission" date="2005-09" db="EMBL/GenBank/DDBJ databases">
        <authorList>
            <person name="Mural R.J."/>
            <person name="Li P.W."/>
            <person name="Adams M.D."/>
            <person name="Amanatides P.G."/>
            <person name="Baden-Tillson H."/>
            <person name="Barnstead M."/>
            <person name="Chin S.H."/>
            <person name="Dew I."/>
            <person name="Evans C.A."/>
            <person name="Ferriera S."/>
            <person name="Flanigan M."/>
            <person name="Fosler C."/>
            <person name="Glodek A."/>
            <person name="Gu Z."/>
            <person name="Holt R.A."/>
            <person name="Jennings D."/>
            <person name="Kraft C.L."/>
            <person name="Lu F."/>
            <person name="Nguyen T."/>
            <person name="Nusskern D.R."/>
            <person name="Pfannkoch C.M."/>
            <person name="Sitter C."/>
            <person name="Sutton G.G."/>
            <person name="Venter J.C."/>
            <person name="Wang Z."/>
            <person name="Woodage T."/>
            <person name="Zheng X.H."/>
            <person name="Zhong F."/>
        </authorList>
    </citation>
    <scope>NUCLEOTIDE SEQUENCE</scope>
    <source>
        <strain evidence="1">BN</strain>
    </source>
</reference>
<proteinExistence type="predicted"/>
<evidence type="ECO:0000313" key="1">
    <source>
        <dbReference type="EMBL" id="EDL77661.1"/>
    </source>
</evidence>